<comment type="caution">
    <text evidence="2">The sequence shown here is derived from an EMBL/GenBank/DDBJ whole genome shotgun (WGS) entry which is preliminary data.</text>
</comment>
<evidence type="ECO:0000256" key="1">
    <source>
        <dbReference type="SAM" id="MobiDB-lite"/>
    </source>
</evidence>
<organism evidence="2 3">
    <name type="scientific">Brassica carinata</name>
    <name type="common">Ethiopian mustard</name>
    <name type="synonym">Abyssinian cabbage</name>
    <dbReference type="NCBI Taxonomy" id="52824"/>
    <lineage>
        <taxon>Eukaryota</taxon>
        <taxon>Viridiplantae</taxon>
        <taxon>Streptophyta</taxon>
        <taxon>Embryophyta</taxon>
        <taxon>Tracheophyta</taxon>
        <taxon>Spermatophyta</taxon>
        <taxon>Magnoliopsida</taxon>
        <taxon>eudicotyledons</taxon>
        <taxon>Gunneridae</taxon>
        <taxon>Pentapetalae</taxon>
        <taxon>rosids</taxon>
        <taxon>malvids</taxon>
        <taxon>Brassicales</taxon>
        <taxon>Brassicaceae</taxon>
        <taxon>Brassiceae</taxon>
        <taxon>Brassica</taxon>
    </lineage>
</organism>
<dbReference type="AlphaFoldDB" id="A0A8X7QTG6"/>
<keyword evidence="3" id="KW-1185">Reference proteome</keyword>
<dbReference type="PANTHER" id="PTHR48449:SF1">
    <property type="entry name" value="DUF1985 DOMAIN-CONTAINING PROTEIN"/>
    <property type="match status" value="1"/>
</dbReference>
<feature type="compositionally biased region" description="Basic and acidic residues" evidence="1">
    <location>
        <begin position="399"/>
        <end position="422"/>
    </location>
</feature>
<protein>
    <recommendedName>
        <fullName evidence="4">DUF1985 domain-containing protein</fullName>
    </recommendedName>
</protein>
<dbReference type="OrthoDB" id="1077678at2759"/>
<proteinExistence type="predicted"/>
<accession>A0A8X7QTG6</accession>
<sequence length="644" mass="74058">MASSSGARKYPKRLYDVDKTPIQSRSMNHSCFLANIQTVLEAVGDDVVSELRESAVGVILKLKELEYTWSASCVHHFLANQLAIDIIHEMWSLIDCMQLRFSLYEFGEIYGIWDVEHESFWLEMNLPTSEGPTLKQLQALFPICRNWSREKRVMIGFTSLLESIKVLTYDGKKSYTLHGCVRALLIWVFEFVPGLGEKFGNQREGAGVPLLSWRGSRPRINFSDFCAQEKRTYQKVRVRHMVEKPIEDRYPKWEDNKVHTELDNMIQDILKDTMDVGPSTKRKKDTEHVNGCHTSETAVAHNIVILGLVESVKNLIAKIDGIDVTVADKVSEKLDATIQAKVDAMVGLYKDEVMMKIAMLVEDVKNLKEKVGVNIPIDVANSNDHNSIVQEEDDASSNDLEKKKTMVKQERKTSDVKNKGKKAEVPVKKVKKEKAFVIPELNDKSISSGDWKNHLEWEKSDKCRQVMQELASTLEKVKVRRKPHLTKTQLWLFVGNSTVKRIITGVTPSTVSYDPFAKVESQKLVKVMDFVKRDLEQEESGYGEFCAQFYLKIMVPRDAWPTDKYGWLSDSHIAATMLMFHRRSIQSTSPYSSSRVAFLDRWFMKSWVNDFEKQDKKKIEVSDMYIKAFNGEYPKQFVTGKKWY</sequence>
<dbReference type="Proteomes" id="UP000886595">
    <property type="component" value="Unassembled WGS sequence"/>
</dbReference>
<dbReference type="EMBL" id="JAAMPC010000012">
    <property type="protein sequence ID" value="KAG2274195.1"/>
    <property type="molecule type" value="Genomic_DNA"/>
</dbReference>
<evidence type="ECO:0000313" key="2">
    <source>
        <dbReference type="EMBL" id="KAG2274195.1"/>
    </source>
</evidence>
<reference evidence="2 3" key="1">
    <citation type="submission" date="2020-02" db="EMBL/GenBank/DDBJ databases">
        <authorList>
            <person name="Ma Q."/>
            <person name="Huang Y."/>
            <person name="Song X."/>
            <person name="Pei D."/>
        </authorList>
    </citation>
    <scope>NUCLEOTIDE SEQUENCE [LARGE SCALE GENOMIC DNA]</scope>
    <source>
        <strain evidence="2">Sxm20200214</strain>
        <tissue evidence="2">Leaf</tissue>
    </source>
</reference>
<name>A0A8X7QTG6_BRACI</name>
<evidence type="ECO:0008006" key="4">
    <source>
        <dbReference type="Google" id="ProtNLM"/>
    </source>
</evidence>
<dbReference type="PANTHER" id="PTHR48449">
    <property type="entry name" value="DUF1985 DOMAIN-CONTAINING PROTEIN"/>
    <property type="match status" value="1"/>
</dbReference>
<gene>
    <name evidence="2" type="ORF">Bca52824_056750</name>
</gene>
<evidence type="ECO:0000313" key="3">
    <source>
        <dbReference type="Proteomes" id="UP000886595"/>
    </source>
</evidence>
<feature type="region of interest" description="Disordered" evidence="1">
    <location>
        <begin position="385"/>
        <end position="422"/>
    </location>
</feature>